<dbReference type="InterPro" id="IPR050741">
    <property type="entry name" value="Acyl-CoA_dehydrogenase"/>
</dbReference>
<sequence>MADKQMKRYTREEVAKHNSNIDLWIVIDSKVYDVSKFKSLHPGGEAVFLEAEIAGQDATDAFYSLHRHEVILRPQFSRLQVGILTDEESVIYGRVCGEPSTIPYGEPTWLSDGYYSPYYKESHRNLQKAMRKFVDDILLPDAVAREADGKRPSTRIVQAMTDLNINTMRMGPGPHLKGLELMGGVTSEEYDYFHELIVFQEIARCGERGYIDGLQSGAVIGLPPIINFGCEALKAKIVPEILSGEKFICLAVSEAFAGSDVAGLQCKATKTPDQKHWIINGSKKWITNGTFSDYFTIGCKTDKGLTAIVVERGEGVETRLITTSYSTASGTAYITFDNVKVPVENTLGPEGGGIFVILSNFNHERWTMCCNSARSQRMIVEECLKWTSQRFAFGKPLNAQAVVRNRLGAMISRTESVQNWLENITHQMCNMSYKEQAQRLAGPIAFLKLYCTRCAQQTAIDAVQLFGGRGLTKSGMGQLIEQFYRTAPFDAVLGGAEDVLGDLGARQAMRQMPKNVRL</sequence>
<dbReference type="Pfam" id="PF02770">
    <property type="entry name" value="Acyl-CoA_dh_M"/>
    <property type="match status" value="1"/>
</dbReference>
<gene>
    <name evidence="10" type="ORF">SERLADRAFT_363449</name>
</gene>
<keyword evidence="3" id="KW-0349">Heme</keyword>
<evidence type="ECO:0000256" key="6">
    <source>
        <dbReference type="ARBA" id="ARBA00022827"/>
    </source>
</evidence>
<dbReference type="HOGENOM" id="CLU_018204_4_4_1"/>
<dbReference type="Gene3D" id="1.10.540.10">
    <property type="entry name" value="Acyl-CoA dehydrogenase/oxidase, N-terminal domain"/>
    <property type="match status" value="1"/>
</dbReference>
<dbReference type="KEGG" id="sla:SERLADRAFT_363449"/>
<dbReference type="GeneID" id="18809986"/>
<evidence type="ECO:0000259" key="9">
    <source>
        <dbReference type="PROSITE" id="PS50255"/>
    </source>
</evidence>
<dbReference type="InterPro" id="IPR036250">
    <property type="entry name" value="AcylCo_DH-like_C"/>
</dbReference>
<dbReference type="Proteomes" id="UP000008064">
    <property type="component" value="Unassembled WGS sequence"/>
</dbReference>
<dbReference type="Pfam" id="PF00441">
    <property type="entry name" value="Acyl-CoA_dh_1"/>
    <property type="match status" value="1"/>
</dbReference>
<dbReference type="AlphaFoldDB" id="F8P819"/>
<evidence type="ECO:0000313" key="10">
    <source>
        <dbReference type="EMBL" id="EGO20577.1"/>
    </source>
</evidence>
<keyword evidence="4" id="KW-0285">Flavoprotein</keyword>
<dbReference type="Gene3D" id="2.40.110.10">
    <property type="entry name" value="Butyryl-CoA Dehydrogenase, subunit A, domain 2"/>
    <property type="match status" value="1"/>
</dbReference>
<keyword evidence="7" id="KW-0560">Oxidoreductase</keyword>
<dbReference type="RefSeq" id="XP_007322543.1">
    <property type="nucleotide sequence ID" value="XM_007322481.1"/>
</dbReference>
<dbReference type="PANTHER" id="PTHR48083">
    <property type="entry name" value="MEDIUM-CHAIN SPECIFIC ACYL-COA DEHYDROGENASE, MITOCHONDRIAL-RELATED"/>
    <property type="match status" value="1"/>
</dbReference>
<keyword evidence="5" id="KW-0479">Metal-binding</keyword>
<comment type="cofactor">
    <cofactor evidence="1">
        <name>FAD</name>
        <dbReference type="ChEBI" id="CHEBI:57692"/>
    </cofactor>
</comment>
<comment type="similarity">
    <text evidence="2">Belongs to the acyl-CoA dehydrogenase family.</text>
</comment>
<dbReference type="InterPro" id="IPR036400">
    <property type="entry name" value="Cyt_B5-like_heme/steroid_sf"/>
</dbReference>
<protein>
    <recommendedName>
        <fullName evidence="9">Cytochrome b5 heme-binding domain-containing protein</fullName>
    </recommendedName>
</protein>
<dbReference type="GO" id="GO:0050660">
    <property type="term" value="F:flavin adenine dinucleotide binding"/>
    <property type="evidence" value="ECO:0007669"/>
    <property type="project" value="InterPro"/>
</dbReference>
<organism>
    <name type="scientific">Serpula lacrymans var. lacrymans (strain S7.9)</name>
    <name type="common">Dry rot fungus</name>
    <dbReference type="NCBI Taxonomy" id="578457"/>
    <lineage>
        <taxon>Eukaryota</taxon>
        <taxon>Fungi</taxon>
        <taxon>Dikarya</taxon>
        <taxon>Basidiomycota</taxon>
        <taxon>Agaricomycotina</taxon>
        <taxon>Agaricomycetes</taxon>
        <taxon>Agaricomycetidae</taxon>
        <taxon>Boletales</taxon>
        <taxon>Coniophorineae</taxon>
        <taxon>Serpulaceae</taxon>
        <taxon>Serpula</taxon>
    </lineage>
</organism>
<dbReference type="InterPro" id="IPR037069">
    <property type="entry name" value="AcylCoA_DH/ox_N_sf"/>
</dbReference>
<dbReference type="InterPro" id="IPR006091">
    <property type="entry name" value="Acyl-CoA_Oxase/DH_mid-dom"/>
</dbReference>
<dbReference type="SUPFAM" id="SSF55856">
    <property type="entry name" value="Cytochrome b5-like heme/steroid binding domain"/>
    <property type="match status" value="1"/>
</dbReference>
<dbReference type="InterPro" id="IPR013786">
    <property type="entry name" value="AcylCoA_DH/ox_N"/>
</dbReference>
<dbReference type="GO" id="GO:0005737">
    <property type="term" value="C:cytoplasm"/>
    <property type="evidence" value="ECO:0007669"/>
    <property type="project" value="TreeGrafter"/>
</dbReference>
<dbReference type="PROSITE" id="PS50255">
    <property type="entry name" value="CYTOCHROME_B5_2"/>
    <property type="match status" value="1"/>
</dbReference>
<dbReference type="InterPro" id="IPR009100">
    <property type="entry name" value="AcylCoA_DH/oxidase_NM_dom_sf"/>
</dbReference>
<dbReference type="SUPFAM" id="SSF47203">
    <property type="entry name" value="Acyl-CoA dehydrogenase C-terminal domain-like"/>
    <property type="match status" value="1"/>
</dbReference>
<dbReference type="SMART" id="SM01117">
    <property type="entry name" value="Cyt-b5"/>
    <property type="match status" value="1"/>
</dbReference>
<dbReference type="InterPro" id="IPR046373">
    <property type="entry name" value="Acyl-CoA_Oxase/DH_mid-dom_sf"/>
</dbReference>
<dbReference type="GO" id="GO:0003995">
    <property type="term" value="F:acyl-CoA dehydrogenase activity"/>
    <property type="evidence" value="ECO:0007669"/>
    <property type="project" value="InterPro"/>
</dbReference>
<dbReference type="InterPro" id="IPR006089">
    <property type="entry name" value="Acyl-CoA_DH_CS"/>
</dbReference>
<dbReference type="EMBL" id="GL945440">
    <property type="protein sequence ID" value="EGO20577.1"/>
    <property type="molecule type" value="Genomic_DNA"/>
</dbReference>
<evidence type="ECO:0000256" key="7">
    <source>
        <dbReference type="ARBA" id="ARBA00023002"/>
    </source>
</evidence>
<dbReference type="PANTHER" id="PTHR48083:SF28">
    <property type="entry name" value="ACYL-COA DEHYDROGENASE FAMILY PROTEIN (AFU_ORTHOLOGUE AFUA_6G10880)-RELATED"/>
    <property type="match status" value="1"/>
</dbReference>
<dbReference type="GO" id="GO:0033539">
    <property type="term" value="P:fatty acid beta-oxidation using acyl-CoA dehydrogenase"/>
    <property type="evidence" value="ECO:0007669"/>
    <property type="project" value="TreeGrafter"/>
</dbReference>
<proteinExistence type="inferred from homology"/>
<feature type="domain" description="Cytochrome b5 heme-binding" evidence="9">
    <location>
        <begin position="6"/>
        <end position="85"/>
    </location>
</feature>
<accession>F8P819</accession>
<dbReference type="Pfam" id="PF02771">
    <property type="entry name" value="Acyl-CoA_dh_N"/>
    <property type="match status" value="1"/>
</dbReference>
<dbReference type="Pfam" id="PF00173">
    <property type="entry name" value="Cyt-b5"/>
    <property type="match status" value="1"/>
</dbReference>
<dbReference type="GO" id="GO:0046872">
    <property type="term" value="F:metal ion binding"/>
    <property type="evidence" value="ECO:0007669"/>
    <property type="project" value="UniProtKB-KW"/>
</dbReference>
<evidence type="ECO:0000256" key="5">
    <source>
        <dbReference type="ARBA" id="ARBA00022723"/>
    </source>
</evidence>
<evidence type="ECO:0000256" key="4">
    <source>
        <dbReference type="ARBA" id="ARBA00022630"/>
    </source>
</evidence>
<evidence type="ECO:0000256" key="8">
    <source>
        <dbReference type="ARBA" id="ARBA00023004"/>
    </source>
</evidence>
<dbReference type="InterPro" id="IPR001199">
    <property type="entry name" value="Cyt_B5-like_heme/steroid-bd"/>
</dbReference>
<dbReference type="Gene3D" id="1.20.140.10">
    <property type="entry name" value="Butyryl-CoA Dehydrogenase, subunit A, domain 3"/>
    <property type="match status" value="1"/>
</dbReference>
<keyword evidence="6" id="KW-0274">FAD</keyword>
<dbReference type="OrthoDB" id="2588832at2759"/>
<dbReference type="InterPro" id="IPR018506">
    <property type="entry name" value="Cyt_B5_heme-BS"/>
</dbReference>
<keyword evidence="8" id="KW-0408">Iron</keyword>
<name>F8P819_SERL9</name>
<reference evidence="10" key="1">
    <citation type="submission" date="2011-04" db="EMBL/GenBank/DDBJ databases">
        <title>Evolution of plant cell wall degrading machinery underlies the functional diversity of forest fungi.</title>
        <authorList>
            <consortium name="US DOE Joint Genome Institute (JGI-PGF)"/>
            <person name="Eastwood D.C."/>
            <person name="Floudas D."/>
            <person name="Binder M."/>
            <person name="Majcherczyk A."/>
            <person name="Schneider P."/>
            <person name="Aerts A."/>
            <person name="Asiegbu F.O."/>
            <person name="Baker S.E."/>
            <person name="Barry K."/>
            <person name="Bendiksby M."/>
            <person name="Blumentritt M."/>
            <person name="Coutinho P.M."/>
            <person name="Cullen D."/>
            <person name="Cullen D."/>
            <person name="Gathman A."/>
            <person name="Goodell B."/>
            <person name="Henrissat B."/>
            <person name="Ihrmark K."/>
            <person name="Kauserud H."/>
            <person name="Kohler A."/>
            <person name="LaButti K."/>
            <person name="Lapidus A."/>
            <person name="Lavin J.L."/>
            <person name="Lee Y.-H."/>
            <person name="Lindquist E."/>
            <person name="Lilly W."/>
            <person name="Lucas S."/>
            <person name="Morin E."/>
            <person name="Murat C."/>
            <person name="Oguiza J.A."/>
            <person name="Park J."/>
            <person name="Pisabarro A.G."/>
            <person name="Riley R."/>
            <person name="Rosling A."/>
            <person name="Salamov A."/>
            <person name="Schmidt O."/>
            <person name="Schmutz J."/>
            <person name="Skrede I."/>
            <person name="Stenlid J."/>
            <person name="Wiebenga A."/>
            <person name="Xie X."/>
            <person name="Kues U."/>
            <person name="Hibbett D.S."/>
            <person name="Hoffmeister D."/>
            <person name="Hogberg N."/>
            <person name="Martin F."/>
            <person name="Grigoriev I.V."/>
            <person name="Watkinson S.C."/>
        </authorList>
    </citation>
    <scope>NUCLEOTIDE SEQUENCE</scope>
    <source>
        <strain evidence="10">S7.9</strain>
    </source>
</reference>
<evidence type="ECO:0000256" key="1">
    <source>
        <dbReference type="ARBA" id="ARBA00001974"/>
    </source>
</evidence>
<evidence type="ECO:0000256" key="2">
    <source>
        <dbReference type="ARBA" id="ARBA00009347"/>
    </source>
</evidence>
<dbReference type="SUPFAM" id="SSF56645">
    <property type="entry name" value="Acyl-CoA dehydrogenase NM domain-like"/>
    <property type="match status" value="1"/>
</dbReference>
<dbReference type="GO" id="GO:0020037">
    <property type="term" value="F:heme binding"/>
    <property type="evidence" value="ECO:0007669"/>
    <property type="project" value="InterPro"/>
</dbReference>
<dbReference type="PROSITE" id="PS00072">
    <property type="entry name" value="ACYL_COA_DH_1"/>
    <property type="match status" value="1"/>
</dbReference>
<dbReference type="Gene3D" id="3.10.120.10">
    <property type="entry name" value="Cytochrome b5-like heme/steroid binding domain"/>
    <property type="match status" value="1"/>
</dbReference>
<dbReference type="InterPro" id="IPR009075">
    <property type="entry name" value="AcylCo_DH/oxidase_C"/>
</dbReference>
<evidence type="ECO:0000256" key="3">
    <source>
        <dbReference type="ARBA" id="ARBA00022617"/>
    </source>
</evidence>
<dbReference type="PROSITE" id="PS00191">
    <property type="entry name" value="CYTOCHROME_B5_1"/>
    <property type="match status" value="1"/>
</dbReference>